<dbReference type="AlphaFoldDB" id="A0A2D3NZG7"/>
<name>A0A2D3NZG7_9FUSO</name>
<protein>
    <submittedName>
        <fullName evidence="1">Uncharacterized protein</fullName>
    </submittedName>
</protein>
<evidence type="ECO:0000313" key="1">
    <source>
        <dbReference type="EMBL" id="ATV60054.1"/>
    </source>
</evidence>
<dbReference type="EMBL" id="CP024699">
    <property type="protein sequence ID" value="ATV60054.1"/>
    <property type="molecule type" value="Genomic_DNA"/>
</dbReference>
<reference evidence="1 2" key="1">
    <citation type="submission" date="2017-11" db="EMBL/GenBank/DDBJ databases">
        <title>Genome sequencing of Fusobacterium periodonticum KCOM 1261.</title>
        <authorList>
            <person name="Kook J.-K."/>
            <person name="Park S.-N."/>
            <person name="Lim Y.K."/>
        </authorList>
    </citation>
    <scope>NUCLEOTIDE SEQUENCE [LARGE SCALE GENOMIC DNA]</scope>
    <source>
        <strain evidence="1 2">KCOM 1261</strain>
    </source>
</reference>
<gene>
    <name evidence="1" type="ORF">CTM72_10235</name>
</gene>
<dbReference type="Pfam" id="PF07661">
    <property type="entry name" value="MORN_2"/>
    <property type="match status" value="1"/>
</dbReference>
<dbReference type="Proteomes" id="UP000230056">
    <property type="component" value="Chromosome"/>
</dbReference>
<dbReference type="Gene3D" id="3.90.930.1">
    <property type="match status" value="1"/>
</dbReference>
<proteinExistence type="predicted"/>
<organism evidence="1 2">
    <name type="scientific">Fusobacterium pseudoperiodonticum</name>
    <dbReference type="NCBI Taxonomy" id="2663009"/>
    <lineage>
        <taxon>Bacteria</taxon>
        <taxon>Fusobacteriati</taxon>
        <taxon>Fusobacteriota</taxon>
        <taxon>Fusobacteriia</taxon>
        <taxon>Fusobacteriales</taxon>
        <taxon>Fusobacteriaceae</taxon>
        <taxon>Fusobacterium</taxon>
    </lineage>
</organism>
<sequence>MKIRKYFLLVMALIFINFLNLNASQKRLGEKEATNSLISSTKLNLVQKNNKKIFTIEVYSSNGKLSSKSEYELKDKDENFEKNEIRKLYEEAKSGKIDYNSKVIETYYENGNLKTRLTDTHVKEKLEEYNENGKLIRVENGE</sequence>
<dbReference type="RefSeq" id="WP_100025332.1">
    <property type="nucleotide sequence ID" value="NZ_CP024699.1"/>
</dbReference>
<evidence type="ECO:0000313" key="2">
    <source>
        <dbReference type="Proteomes" id="UP000230056"/>
    </source>
</evidence>
<dbReference type="InterPro" id="IPR011652">
    <property type="entry name" value="MORN_2"/>
</dbReference>
<accession>A0A2D3NZG7</accession>